<dbReference type="Proteomes" id="UP001177670">
    <property type="component" value="Unassembled WGS sequence"/>
</dbReference>
<evidence type="ECO:0000313" key="2">
    <source>
        <dbReference type="EMBL" id="KAK1131916.1"/>
    </source>
</evidence>
<reference evidence="2" key="1">
    <citation type="submission" date="2021-10" db="EMBL/GenBank/DDBJ databases">
        <title>Melipona bicolor Genome sequencing and assembly.</title>
        <authorList>
            <person name="Araujo N.S."/>
            <person name="Arias M.C."/>
        </authorList>
    </citation>
    <scope>NUCLEOTIDE SEQUENCE</scope>
    <source>
        <strain evidence="2">USP_2M_L1-L4_2017</strain>
        <tissue evidence="2">Whole body</tissue>
    </source>
</reference>
<feature type="region of interest" description="Disordered" evidence="1">
    <location>
        <begin position="1"/>
        <end position="151"/>
    </location>
</feature>
<feature type="compositionally biased region" description="Basic residues" evidence="1">
    <location>
        <begin position="136"/>
        <end position="151"/>
    </location>
</feature>
<organism evidence="2 3">
    <name type="scientific">Melipona bicolor</name>
    <dbReference type="NCBI Taxonomy" id="60889"/>
    <lineage>
        <taxon>Eukaryota</taxon>
        <taxon>Metazoa</taxon>
        <taxon>Ecdysozoa</taxon>
        <taxon>Arthropoda</taxon>
        <taxon>Hexapoda</taxon>
        <taxon>Insecta</taxon>
        <taxon>Pterygota</taxon>
        <taxon>Neoptera</taxon>
        <taxon>Endopterygota</taxon>
        <taxon>Hymenoptera</taxon>
        <taxon>Apocrita</taxon>
        <taxon>Aculeata</taxon>
        <taxon>Apoidea</taxon>
        <taxon>Anthophila</taxon>
        <taxon>Apidae</taxon>
        <taxon>Melipona</taxon>
    </lineage>
</organism>
<feature type="compositionally biased region" description="Low complexity" evidence="1">
    <location>
        <begin position="60"/>
        <end position="77"/>
    </location>
</feature>
<keyword evidence="3" id="KW-1185">Reference proteome</keyword>
<accession>A0AA40G6H1</accession>
<comment type="caution">
    <text evidence="2">The sequence shown here is derived from an EMBL/GenBank/DDBJ whole genome shotgun (WGS) entry which is preliminary data.</text>
</comment>
<protein>
    <submittedName>
        <fullName evidence="2">Uncharacterized protein</fullName>
    </submittedName>
</protein>
<dbReference type="EMBL" id="JAHYIQ010000005">
    <property type="protein sequence ID" value="KAK1131916.1"/>
    <property type="molecule type" value="Genomic_DNA"/>
</dbReference>
<feature type="compositionally biased region" description="Polar residues" evidence="1">
    <location>
        <begin position="85"/>
        <end position="117"/>
    </location>
</feature>
<proteinExistence type="predicted"/>
<gene>
    <name evidence="2" type="ORF">K0M31_016063</name>
</gene>
<evidence type="ECO:0000313" key="3">
    <source>
        <dbReference type="Proteomes" id="UP001177670"/>
    </source>
</evidence>
<dbReference type="AlphaFoldDB" id="A0AA40G6H1"/>
<sequence>MEEIIKLHNRLQEGTSTENKEEKMDIEENEKEEKNTQPWITTPPTKKRENKSKNSQPADKPGTSKKPPTSTPTSSHQPPKHLVISNKSKSQTLVQPQSQTLEQPQLDTRPNKNNNSNKQRKPPPIMLYGNEQINNKHIREKNKKKFLRQKN</sequence>
<evidence type="ECO:0000256" key="1">
    <source>
        <dbReference type="SAM" id="MobiDB-lite"/>
    </source>
</evidence>
<name>A0AA40G6H1_9HYME</name>